<dbReference type="Proteomes" id="UP000501692">
    <property type="component" value="Chromosome"/>
</dbReference>
<evidence type="ECO:0000313" key="2">
    <source>
        <dbReference type="Proteomes" id="UP000501692"/>
    </source>
</evidence>
<dbReference type="RefSeq" id="WP_167563932.1">
    <property type="nucleotide sequence ID" value="NZ_CP049806.1"/>
</dbReference>
<accession>A0A6H0FWA9</accession>
<evidence type="ECO:0000313" key="1">
    <source>
        <dbReference type="EMBL" id="QIT18629.1"/>
    </source>
</evidence>
<dbReference type="EMBL" id="CP049806">
    <property type="protein sequence ID" value="QIT18629.1"/>
    <property type="molecule type" value="Genomic_DNA"/>
</dbReference>
<reference evidence="1 2" key="1">
    <citation type="submission" date="2020-03" db="EMBL/GenBank/DDBJ databases">
        <authorList>
            <person name="Zhang L."/>
            <person name="Han X."/>
            <person name="Chen Y."/>
            <person name="Yu Y."/>
        </authorList>
    </citation>
    <scope>NUCLEOTIDE SEQUENCE [LARGE SCALE GENOMIC DNA]</scope>
    <source>
        <strain evidence="1 2">A1254</strain>
    </source>
</reference>
<sequence length="133" mass="16135">MIITSNLKKRKEMIKILEYQYMTLKLEVGDLKEKKQKADFKQQQDEYKYLNLLANFSEFKKRYGLTLDNHIYEENFILINKKYNDYIESKKTCIALQELLQQRLDALVIHKRKVDHLKDCIKKDELNIIFENI</sequence>
<organism evidence="1 2">
    <name type="scientific">Acinetobacter pittii</name>
    <name type="common">Acinetobacter genomosp. 3</name>
    <dbReference type="NCBI Taxonomy" id="48296"/>
    <lineage>
        <taxon>Bacteria</taxon>
        <taxon>Pseudomonadati</taxon>
        <taxon>Pseudomonadota</taxon>
        <taxon>Gammaproteobacteria</taxon>
        <taxon>Moraxellales</taxon>
        <taxon>Moraxellaceae</taxon>
        <taxon>Acinetobacter</taxon>
        <taxon>Acinetobacter calcoaceticus/baumannii complex</taxon>
    </lineage>
</organism>
<protein>
    <submittedName>
        <fullName evidence="1">Uncharacterized protein</fullName>
    </submittedName>
</protein>
<dbReference type="AlphaFoldDB" id="A0A6H0FWA9"/>
<gene>
    <name evidence="1" type="ORF">G8E09_13370</name>
</gene>
<proteinExistence type="predicted"/>
<name>A0A6H0FWA9_ACIPI</name>